<dbReference type="GO" id="GO:0009813">
    <property type="term" value="P:flavonoid biosynthetic process"/>
    <property type="evidence" value="ECO:0007669"/>
    <property type="project" value="UniProtKB-KW"/>
</dbReference>
<accession>A0A7N0UFX6</accession>
<dbReference type="Gramene" id="Kaladp0067s0135.1.v1.1">
    <property type="protein sequence ID" value="Kaladp0067s0135.1.v1.1"/>
    <property type="gene ID" value="Kaladp0067s0135.v1.1"/>
</dbReference>
<dbReference type="InterPro" id="IPR026992">
    <property type="entry name" value="DIOX_N"/>
</dbReference>
<comment type="pathway">
    <text evidence="2">Secondary metabolite biosynthesis; flavonoid biosynthesis.</text>
</comment>
<keyword evidence="5" id="KW-0847">Vitamin C</keyword>
<dbReference type="EnsemblPlants" id="Kaladp0067s0135.1.v1.1">
    <property type="protein sequence ID" value="Kaladp0067s0135.1.v1.1"/>
    <property type="gene ID" value="Kaladp0067s0135.v1.1"/>
</dbReference>
<dbReference type="SUPFAM" id="SSF51197">
    <property type="entry name" value="Clavaminate synthase-like"/>
    <property type="match status" value="1"/>
</dbReference>
<evidence type="ECO:0000256" key="3">
    <source>
        <dbReference type="ARBA" id="ARBA00008056"/>
    </source>
</evidence>
<dbReference type="InterPro" id="IPR027443">
    <property type="entry name" value="IPNS-like_sf"/>
</dbReference>
<evidence type="ECO:0000256" key="1">
    <source>
        <dbReference type="ARBA" id="ARBA00001961"/>
    </source>
</evidence>
<keyword evidence="7 9" id="KW-0408">Iron</keyword>
<dbReference type="GO" id="GO:0010224">
    <property type="term" value="P:response to UV-B"/>
    <property type="evidence" value="ECO:0007669"/>
    <property type="project" value="EnsemblPlants"/>
</dbReference>
<dbReference type="InterPro" id="IPR044861">
    <property type="entry name" value="IPNS-like_FE2OG_OXY"/>
</dbReference>
<evidence type="ECO:0000313" key="12">
    <source>
        <dbReference type="Proteomes" id="UP000594263"/>
    </source>
</evidence>
<dbReference type="InterPro" id="IPR005123">
    <property type="entry name" value="Oxoglu/Fe-dep_dioxygenase_dom"/>
</dbReference>
<dbReference type="Pfam" id="PF14226">
    <property type="entry name" value="DIOX_N"/>
    <property type="match status" value="1"/>
</dbReference>
<dbReference type="Proteomes" id="UP000594263">
    <property type="component" value="Unplaced"/>
</dbReference>
<organism evidence="11 12">
    <name type="scientific">Kalanchoe fedtschenkoi</name>
    <name type="common">Lavender scallops</name>
    <name type="synonym">South American air plant</name>
    <dbReference type="NCBI Taxonomy" id="63787"/>
    <lineage>
        <taxon>Eukaryota</taxon>
        <taxon>Viridiplantae</taxon>
        <taxon>Streptophyta</taxon>
        <taxon>Embryophyta</taxon>
        <taxon>Tracheophyta</taxon>
        <taxon>Spermatophyta</taxon>
        <taxon>Magnoliopsida</taxon>
        <taxon>eudicotyledons</taxon>
        <taxon>Gunneridae</taxon>
        <taxon>Pentapetalae</taxon>
        <taxon>Saxifragales</taxon>
        <taxon>Crassulaceae</taxon>
        <taxon>Kalanchoe</taxon>
    </lineage>
</organism>
<dbReference type="PROSITE" id="PS51471">
    <property type="entry name" value="FE2OG_OXY"/>
    <property type="match status" value="1"/>
</dbReference>
<evidence type="ECO:0000256" key="8">
    <source>
        <dbReference type="ARBA" id="ARBA00023241"/>
    </source>
</evidence>
<dbReference type="GO" id="GO:0045486">
    <property type="term" value="F:flavanone 3-dioxygenase activity"/>
    <property type="evidence" value="ECO:0007669"/>
    <property type="project" value="EnsemblPlants"/>
</dbReference>
<dbReference type="Gene3D" id="2.60.120.330">
    <property type="entry name" value="B-lactam Antibiotic, Isopenicillin N Synthase, Chain"/>
    <property type="match status" value="1"/>
</dbReference>
<evidence type="ECO:0000259" key="10">
    <source>
        <dbReference type="PROSITE" id="PS51471"/>
    </source>
</evidence>
<proteinExistence type="inferred from homology"/>
<sequence>MAPATITLTSEMAKTLTSLAQEKTLEKSFVRDEDERPKVAYNQFSNDIPVISLSGIDEVDGRRAEICKKIVAACEDWGIFQVVDHGVDPDLVADMAKLAREFFALPPEEKLRFDMSGGKKGGFIVSSHLQGEAVRDWREIVTYFSYPLSARDYSRWPDKPEAWRAVTERYSQNLMELACKLLEVLSEAMGLEKEALTKACVDMDQKVVVNYYPKCPEPDLTLGLKRHTDPGTITLLLQDQVGGLQATRDGGKTWITVKPVEGAFVVNLGDHGHYLSNGRFKNADHQAVVNSNSSRLSIATFQNPAPDATVYPLSVREGEKCIMEEPITFAEMYRRKMSKDLELARLKKLAKEKMVEDLEAHKESLASKPLEEIIA</sequence>
<evidence type="ECO:0000256" key="2">
    <source>
        <dbReference type="ARBA" id="ARBA00004966"/>
    </source>
</evidence>
<dbReference type="PANTHER" id="PTHR47991">
    <property type="entry name" value="OXOGLUTARATE/IRON-DEPENDENT DIOXYGENASE"/>
    <property type="match status" value="1"/>
</dbReference>
<keyword evidence="4 9" id="KW-0479">Metal-binding</keyword>
<reference evidence="11" key="1">
    <citation type="submission" date="2021-01" db="UniProtKB">
        <authorList>
            <consortium name="EnsemblPlants"/>
        </authorList>
    </citation>
    <scope>IDENTIFICATION</scope>
</reference>
<evidence type="ECO:0000256" key="4">
    <source>
        <dbReference type="ARBA" id="ARBA00022723"/>
    </source>
</evidence>
<comment type="cofactor">
    <cofactor evidence="1">
        <name>L-ascorbate</name>
        <dbReference type="ChEBI" id="CHEBI:38290"/>
    </cofactor>
</comment>
<evidence type="ECO:0000256" key="5">
    <source>
        <dbReference type="ARBA" id="ARBA00022896"/>
    </source>
</evidence>
<protein>
    <recommendedName>
        <fullName evidence="10">Fe2OG dioxygenase domain-containing protein</fullName>
    </recommendedName>
</protein>
<dbReference type="GO" id="GO:0031418">
    <property type="term" value="F:L-ascorbic acid binding"/>
    <property type="evidence" value="ECO:0007669"/>
    <property type="project" value="UniProtKB-KW"/>
</dbReference>
<evidence type="ECO:0000256" key="7">
    <source>
        <dbReference type="ARBA" id="ARBA00023004"/>
    </source>
</evidence>
<comment type="similarity">
    <text evidence="3 9">Belongs to the iron/ascorbate-dependent oxidoreductase family.</text>
</comment>
<evidence type="ECO:0000256" key="9">
    <source>
        <dbReference type="RuleBase" id="RU003682"/>
    </source>
</evidence>
<feature type="domain" description="Fe2OG dioxygenase" evidence="10">
    <location>
        <begin position="200"/>
        <end position="304"/>
    </location>
</feature>
<dbReference type="FunFam" id="2.60.120.330:FF:000016">
    <property type="entry name" value="Naringenin,2-oxoglutarate 3-dioxygenase"/>
    <property type="match status" value="1"/>
</dbReference>
<keyword evidence="8" id="KW-0284">Flavonoid biosynthesis</keyword>
<keyword evidence="6 9" id="KW-0560">Oxidoreductase</keyword>
<dbReference type="AlphaFoldDB" id="A0A7N0UFX6"/>
<evidence type="ECO:0000256" key="6">
    <source>
        <dbReference type="ARBA" id="ARBA00023002"/>
    </source>
</evidence>
<keyword evidence="12" id="KW-1185">Reference proteome</keyword>
<dbReference type="GO" id="GO:0046872">
    <property type="term" value="F:metal ion binding"/>
    <property type="evidence" value="ECO:0007669"/>
    <property type="project" value="UniProtKB-KW"/>
</dbReference>
<dbReference type="OMA" id="PISCGKW"/>
<name>A0A7N0UFX6_KALFE</name>
<dbReference type="Pfam" id="PF03171">
    <property type="entry name" value="2OG-FeII_Oxy"/>
    <property type="match status" value="1"/>
</dbReference>
<evidence type="ECO:0000313" key="11">
    <source>
        <dbReference type="EnsemblPlants" id="Kaladp0067s0135.1.v1.1"/>
    </source>
</evidence>
<dbReference type="InterPro" id="IPR050295">
    <property type="entry name" value="Plant_2OG-oxidoreductases"/>
</dbReference>